<dbReference type="KEGG" id="mbn:Mboo_0210"/>
<dbReference type="SUPFAM" id="SSF102712">
    <property type="entry name" value="JAB1/MPN domain"/>
    <property type="match status" value="1"/>
</dbReference>
<organism evidence="7 8">
    <name type="scientific">Methanoregula boonei (strain DSM 21154 / JCM 14090 / 6A8)</name>
    <dbReference type="NCBI Taxonomy" id="456442"/>
    <lineage>
        <taxon>Archaea</taxon>
        <taxon>Methanobacteriati</taxon>
        <taxon>Methanobacteriota</taxon>
        <taxon>Stenosarchaea group</taxon>
        <taxon>Methanomicrobia</taxon>
        <taxon>Methanomicrobiales</taxon>
        <taxon>Methanoregulaceae</taxon>
        <taxon>Methanoregula</taxon>
    </lineage>
</organism>
<dbReference type="GO" id="GO:0008237">
    <property type="term" value="F:metallopeptidase activity"/>
    <property type="evidence" value="ECO:0007669"/>
    <property type="project" value="UniProtKB-KW"/>
</dbReference>
<dbReference type="GeneID" id="5411156"/>
<name>A7I4S1_METB6</name>
<keyword evidence="8" id="KW-1185">Reference proteome</keyword>
<dbReference type="InterPro" id="IPR028090">
    <property type="entry name" value="JAB_dom_prok"/>
</dbReference>
<dbReference type="Gene3D" id="3.40.140.10">
    <property type="entry name" value="Cytidine Deaminase, domain 2"/>
    <property type="match status" value="1"/>
</dbReference>
<sequence length="123" mass="13262">MTIRGIKRDLLNLLLELGKDSHPNEFAALLTEECGVISELNLLPGTVTGSSSASVFFDMMPLGTHHAGSAHSHPNGVLRPSGADLNFFPRAGRYNLIIGAPYREGDWRCFTADGEPCELAVIP</sequence>
<proteinExistence type="predicted"/>
<dbReference type="RefSeq" id="WP_011991220.1">
    <property type="nucleotide sequence ID" value="NC_009712.1"/>
</dbReference>
<dbReference type="STRING" id="456442.Mboo_0210"/>
<evidence type="ECO:0000256" key="4">
    <source>
        <dbReference type="ARBA" id="ARBA00022833"/>
    </source>
</evidence>
<evidence type="ECO:0000259" key="6">
    <source>
        <dbReference type="Pfam" id="PF14464"/>
    </source>
</evidence>
<evidence type="ECO:0000256" key="5">
    <source>
        <dbReference type="ARBA" id="ARBA00023049"/>
    </source>
</evidence>
<dbReference type="GO" id="GO:0046872">
    <property type="term" value="F:metal ion binding"/>
    <property type="evidence" value="ECO:0007669"/>
    <property type="project" value="UniProtKB-KW"/>
</dbReference>
<evidence type="ECO:0000313" key="7">
    <source>
        <dbReference type="EMBL" id="ABS54732.1"/>
    </source>
</evidence>
<dbReference type="CDD" id="cd08072">
    <property type="entry name" value="MPN_archaeal"/>
    <property type="match status" value="1"/>
</dbReference>
<evidence type="ECO:0000313" key="8">
    <source>
        <dbReference type="Proteomes" id="UP000002408"/>
    </source>
</evidence>
<dbReference type="OrthoDB" id="4612at2157"/>
<dbReference type="eggNOG" id="arCOG01139">
    <property type="taxonomic scope" value="Archaea"/>
</dbReference>
<dbReference type="Pfam" id="PF14464">
    <property type="entry name" value="Prok-JAB"/>
    <property type="match status" value="1"/>
</dbReference>
<evidence type="ECO:0000256" key="2">
    <source>
        <dbReference type="ARBA" id="ARBA00022723"/>
    </source>
</evidence>
<keyword evidence="1" id="KW-0645">Protease</keyword>
<keyword evidence="2" id="KW-0479">Metal-binding</keyword>
<keyword evidence="4" id="KW-0862">Zinc</keyword>
<reference evidence="8" key="1">
    <citation type="journal article" date="2015" name="Microbiology">
        <title>Genome of Methanoregula boonei 6A8 reveals adaptations to oligotrophic peatland environments.</title>
        <authorList>
            <person name="Braeuer S."/>
            <person name="Cadillo-Quiroz H."/>
            <person name="Kyrpides N."/>
            <person name="Woyke T."/>
            <person name="Goodwin L."/>
            <person name="Detter C."/>
            <person name="Podell S."/>
            <person name="Yavitt J.B."/>
            <person name="Zinder S.H."/>
        </authorList>
    </citation>
    <scope>NUCLEOTIDE SEQUENCE [LARGE SCALE GENOMIC DNA]</scope>
    <source>
        <strain evidence="8">DSM 21154 / JCM 14090 / 6A8</strain>
    </source>
</reference>
<evidence type="ECO:0000256" key="1">
    <source>
        <dbReference type="ARBA" id="ARBA00022670"/>
    </source>
</evidence>
<evidence type="ECO:0000256" key="3">
    <source>
        <dbReference type="ARBA" id="ARBA00022801"/>
    </source>
</evidence>
<dbReference type="AlphaFoldDB" id="A7I4S1"/>
<feature type="domain" description="JAB" evidence="6">
    <location>
        <begin position="9"/>
        <end position="109"/>
    </location>
</feature>
<dbReference type="GO" id="GO:0006508">
    <property type="term" value="P:proteolysis"/>
    <property type="evidence" value="ECO:0007669"/>
    <property type="project" value="UniProtKB-KW"/>
</dbReference>
<dbReference type="EMBL" id="CP000780">
    <property type="protein sequence ID" value="ABS54732.1"/>
    <property type="molecule type" value="Genomic_DNA"/>
</dbReference>
<keyword evidence="5" id="KW-0482">Metalloprotease</keyword>
<protein>
    <recommendedName>
        <fullName evidence="6">JAB domain-containing protein</fullName>
    </recommendedName>
</protein>
<dbReference type="Proteomes" id="UP000002408">
    <property type="component" value="Chromosome"/>
</dbReference>
<keyword evidence="3" id="KW-0378">Hydrolase</keyword>
<dbReference type="HOGENOM" id="CLU_116578_1_0_2"/>
<gene>
    <name evidence="7" type="ordered locus">Mboo_0210</name>
</gene>
<accession>A7I4S1</accession>